<feature type="transmembrane region" description="Helical" evidence="6">
    <location>
        <begin position="403"/>
        <end position="422"/>
    </location>
</feature>
<feature type="transmembrane region" description="Helical" evidence="6">
    <location>
        <begin position="42"/>
        <end position="65"/>
    </location>
</feature>
<name>A0ABV1I1X1_9FIRM</name>
<dbReference type="InterPro" id="IPR002797">
    <property type="entry name" value="Polysacc_synth"/>
</dbReference>
<protein>
    <submittedName>
        <fullName evidence="7">Oligosaccharide flippase family protein</fullName>
    </submittedName>
</protein>
<evidence type="ECO:0000256" key="1">
    <source>
        <dbReference type="ARBA" id="ARBA00004651"/>
    </source>
</evidence>
<proteinExistence type="predicted"/>
<gene>
    <name evidence="7" type="ORF">WMO62_10185</name>
</gene>
<feature type="transmembrane region" description="Helical" evidence="6">
    <location>
        <begin position="250"/>
        <end position="266"/>
    </location>
</feature>
<evidence type="ECO:0000313" key="7">
    <source>
        <dbReference type="EMBL" id="MEQ2579188.1"/>
    </source>
</evidence>
<reference evidence="7 8" key="1">
    <citation type="submission" date="2024-03" db="EMBL/GenBank/DDBJ databases">
        <title>Human intestinal bacterial collection.</title>
        <authorList>
            <person name="Pauvert C."/>
            <person name="Hitch T.C.A."/>
            <person name="Clavel T."/>
        </authorList>
    </citation>
    <scope>NUCLEOTIDE SEQUENCE [LARGE SCALE GENOMIC DNA]</scope>
    <source>
        <strain evidence="7 8">CLA-AA-H78B</strain>
    </source>
</reference>
<feature type="transmembrane region" description="Helical" evidence="6">
    <location>
        <begin position="313"/>
        <end position="335"/>
    </location>
</feature>
<feature type="transmembrane region" description="Helical" evidence="6">
    <location>
        <begin position="377"/>
        <end position="397"/>
    </location>
</feature>
<feature type="transmembrane region" description="Helical" evidence="6">
    <location>
        <begin position="463"/>
        <end position="486"/>
    </location>
</feature>
<feature type="transmembrane region" description="Helical" evidence="6">
    <location>
        <begin position="127"/>
        <end position="148"/>
    </location>
</feature>
<dbReference type="InterPro" id="IPR050833">
    <property type="entry name" value="Poly_Biosynth_Transport"/>
</dbReference>
<organism evidence="7 8">
    <name type="scientific">Hominiventricola aquisgranensis</name>
    <dbReference type="NCBI Taxonomy" id="3133164"/>
    <lineage>
        <taxon>Bacteria</taxon>
        <taxon>Bacillati</taxon>
        <taxon>Bacillota</taxon>
        <taxon>Clostridia</taxon>
        <taxon>Lachnospirales</taxon>
        <taxon>Lachnospiraceae</taxon>
        <taxon>Hominiventricola</taxon>
    </lineage>
</organism>
<dbReference type="RefSeq" id="WP_349144588.1">
    <property type="nucleotide sequence ID" value="NZ_JBBMFC010000016.1"/>
</dbReference>
<sequence>MKVDQKKAGVLLSYLAQIIHILSGILYTPIMLRLLGQSEYGLYQLVASVVSYLNVLSLGFGSSYMRFYSRIKKDGDEKKVASFNGMYLTVFLIIAAICMFCGIVLVQNIQMVFGSGLTANEYPKARILLALMVFNLALTFPAGAIDSFITAHEAFIFQRVLRVLQYLFNPFITLPLLLMGYGSIAMVLVTTGLTIAKLASSLWYCFKNLNVHIRFRGFQWRLLKEMWIFTIFICLNMIADQINWNVDKVLLGRFSGTVAVAIYGVGGQLNTMYMQLSTTISNVFIPQVNRIVADNDDNVLLTELLTKVGRVQFILLSMVVVGFVFLGRNFIALWAGKDYGYSYMITLLLIIPATIPLIQNLTLEIMRAKNMHKVRSFVYFAMAICNVFISIPCIRYWGAQGAAIGTAITLIIFDCIVMNIYYHKNVGLDMRYYWVQILKFVPAFVPIIIIEILLQHFFPSTGFAALIGQGIAYMAVFTVFMWMLGLNETEKKLVTRPLDRLLKKKP</sequence>
<evidence type="ECO:0000256" key="6">
    <source>
        <dbReference type="SAM" id="Phobius"/>
    </source>
</evidence>
<comment type="subcellular location">
    <subcellularLocation>
        <location evidence="1">Cell membrane</location>
        <topology evidence="1">Multi-pass membrane protein</topology>
    </subcellularLocation>
</comment>
<evidence type="ECO:0000256" key="4">
    <source>
        <dbReference type="ARBA" id="ARBA00022989"/>
    </source>
</evidence>
<dbReference type="PANTHER" id="PTHR30250:SF26">
    <property type="entry name" value="PSMA PROTEIN"/>
    <property type="match status" value="1"/>
</dbReference>
<keyword evidence="3 6" id="KW-0812">Transmembrane</keyword>
<feature type="transmembrane region" description="Helical" evidence="6">
    <location>
        <begin position="341"/>
        <end position="365"/>
    </location>
</feature>
<dbReference type="EMBL" id="JBBMFC010000016">
    <property type="protein sequence ID" value="MEQ2579188.1"/>
    <property type="molecule type" value="Genomic_DNA"/>
</dbReference>
<keyword evidence="8" id="KW-1185">Reference proteome</keyword>
<comment type="caution">
    <text evidence="7">The sequence shown here is derived from an EMBL/GenBank/DDBJ whole genome shotgun (WGS) entry which is preliminary data.</text>
</comment>
<dbReference type="Pfam" id="PF01943">
    <property type="entry name" value="Polysacc_synt"/>
    <property type="match status" value="1"/>
</dbReference>
<feature type="transmembrane region" description="Helical" evidence="6">
    <location>
        <begin position="434"/>
        <end position="457"/>
    </location>
</feature>
<accession>A0ABV1I1X1</accession>
<feature type="transmembrane region" description="Helical" evidence="6">
    <location>
        <begin position="160"/>
        <end position="178"/>
    </location>
</feature>
<keyword evidence="5 6" id="KW-0472">Membrane</keyword>
<evidence type="ECO:0000256" key="5">
    <source>
        <dbReference type="ARBA" id="ARBA00023136"/>
    </source>
</evidence>
<dbReference type="PANTHER" id="PTHR30250">
    <property type="entry name" value="PST FAMILY PREDICTED COLANIC ACID TRANSPORTER"/>
    <property type="match status" value="1"/>
</dbReference>
<feature type="transmembrane region" description="Helical" evidence="6">
    <location>
        <begin position="12"/>
        <end position="30"/>
    </location>
</feature>
<evidence type="ECO:0000256" key="2">
    <source>
        <dbReference type="ARBA" id="ARBA00022475"/>
    </source>
</evidence>
<feature type="transmembrane region" description="Helical" evidence="6">
    <location>
        <begin position="184"/>
        <end position="206"/>
    </location>
</feature>
<dbReference type="Proteomes" id="UP001470288">
    <property type="component" value="Unassembled WGS sequence"/>
</dbReference>
<evidence type="ECO:0000313" key="8">
    <source>
        <dbReference type="Proteomes" id="UP001470288"/>
    </source>
</evidence>
<keyword evidence="2" id="KW-1003">Cell membrane</keyword>
<keyword evidence="4 6" id="KW-1133">Transmembrane helix</keyword>
<evidence type="ECO:0000256" key="3">
    <source>
        <dbReference type="ARBA" id="ARBA00022692"/>
    </source>
</evidence>
<feature type="transmembrane region" description="Helical" evidence="6">
    <location>
        <begin position="86"/>
        <end position="107"/>
    </location>
</feature>
<feature type="transmembrane region" description="Helical" evidence="6">
    <location>
        <begin position="226"/>
        <end position="244"/>
    </location>
</feature>